<evidence type="ECO:0000256" key="2">
    <source>
        <dbReference type="ARBA" id="ARBA00023002"/>
    </source>
</evidence>
<dbReference type="InterPro" id="IPR051122">
    <property type="entry name" value="SDR_DHRS6-like"/>
</dbReference>
<dbReference type="PRINTS" id="PR00081">
    <property type="entry name" value="GDHRDH"/>
</dbReference>
<accession>A0A918XVY0</accession>
<protein>
    <submittedName>
        <fullName evidence="3">Dehydrogenase</fullName>
    </submittedName>
</protein>
<dbReference type="SUPFAM" id="SSF51735">
    <property type="entry name" value="NAD(P)-binding Rossmann-fold domains"/>
    <property type="match status" value="1"/>
</dbReference>
<dbReference type="RefSeq" id="WP_189993243.1">
    <property type="nucleotide sequence ID" value="NZ_BMZS01000010.1"/>
</dbReference>
<dbReference type="InterPro" id="IPR002347">
    <property type="entry name" value="SDR_fam"/>
</dbReference>
<comment type="caution">
    <text evidence="3">The sequence shown here is derived from an EMBL/GenBank/DDBJ whole genome shotgun (WGS) entry which is preliminary data.</text>
</comment>
<keyword evidence="2" id="KW-0560">Oxidoreductase</keyword>
<dbReference type="InterPro" id="IPR020904">
    <property type="entry name" value="Sc_DH/Rdtase_CS"/>
</dbReference>
<keyword evidence="4" id="KW-1185">Reference proteome</keyword>
<name>A0A918XVY0_9PROT</name>
<evidence type="ECO:0000313" key="4">
    <source>
        <dbReference type="Proteomes" id="UP000630353"/>
    </source>
</evidence>
<dbReference type="CDD" id="cd05233">
    <property type="entry name" value="SDR_c"/>
    <property type="match status" value="1"/>
</dbReference>
<evidence type="ECO:0000313" key="3">
    <source>
        <dbReference type="EMBL" id="GHD58591.1"/>
    </source>
</evidence>
<reference evidence="3" key="2">
    <citation type="submission" date="2020-09" db="EMBL/GenBank/DDBJ databases">
        <authorList>
            <person name="Sun Q."/>
            <person name="Kim S."/>
        </authorList>
    </citation>
    <scope>NUCLEOTIDE SEQUENCE</scope>
    <source>
        <strain evidence="3">KCTC 42651</strain>
    </source>
</reference>
<dbReference type="PROSITE" id="PS00061">
    <property type="entry name" value="ADH_SHORT"/>
    <property type="match status" value="1"/>
</dbReference>
<comment type="similarity">
    <text evidence="1">Belongs to the short-chain dehydrogenases/reductases (SDR) family.</text>
</comment>
<proteinExistence type="inferred from homology"/>
<dbReference type="Pfam" id="PF13561">
    <property type="entry name" value="adh_short_C2"/>
    <property type="match status" value="1"/>
</dbReference>
<dbReference type="InterPro" id="IPR036291">
    <property type="entry name" value="NAD(P)-bd_dom_sf"/>
</dbReference>
<dbReference type="PANTHER" id="PTHR43477">
    <property type="entry name" value="DIHYDROANTICAPSIN 7-DEHYDROGENASE"/>
    <property type="match status" value="1"/>
</dbReference>
<dbReference type="PANTHER" id="PTHR43477:SF1">
    <property type="entry name" value="DIHYDROANTICAPSIN 7-DEHYDROGENASE"/>
    <property type="match status" value="1"/>
</dbReference>
<dbReference type="NCBIfam" id="NF005559">
    <property type="entry name" value="PRK07231.1"/>
    <property type="match status" value="1"/>
</dbReference>
<reference evidence="3" key="1">
    <citation type="journal article" date="2014" name="Int. J. Syst. Evol. Microbiol.">
        <title>Complete genome sequence of Corynebacterium casei LMG S-19264T (=DSM 44701T), isolated from a smear-ripened cheese.</title>
        <authorList>
            <consortium name="US DOE Joint Genome Institute (JGI-PGF)"/>
            <person name="Walter F."/>
            <person name="Albersmeier A."/>
            <person name="Kalinowski J."/>
            <person name="Ruckert C."/>
        </authorList>
    </citation>
    <scope>NUCLEOTIDE SEQUENCE</scope>
    <source>
        <strain evidence="3">KCTC 42651</strain>
    </source>
</reference>
<gene>
    <name evidence="3" type="ORF">GCM10017083_41780</name>
</gene>
<dbReference type="PRINTS" id="PR00080">
    <property type="entry name" value="SDRFAMILY"/>
</dbReference>
<evidence type="ECO:0000256" key="1">
    <source>
        <dbReference type="ARBA" id="ARBA00006484"/>
    </source>
</evidence>
<dbReference type="FunFam" id="3.40.50.720:FF:000084">
    <property type="entry name" value="Short-chain dehydrogenase reductase"/>
    <property type="match status" value="1"/>
</dbReference>
<dbReference type="AlphaFoldDB" id="A0A918XVY0"/>
<dbReference type="EMBL" id="BMZS01000010">
    <property type="protein sequence ID" value="GHD58591.1"/>
    <property type="molecule type" value="Genomic_DNA"/>
</dbReference>
<dbReference type="Proteomes" id="UP000630353">
    <property type="component" value="Unassembled WGS sequence"/>
</dbReference>
<dbReference type="Gene3D" id="3.40.50.720">
    <property type="entry name" value="NAD(P)-binding Rossmann-like Domain"/>
    <property type="match status" value="1"/>
</dbReference>
<dbReference type="GO" id="GO:0016491">
    <property type="term" value="F:oxidoreductase activity"/>
    <property type="evidence" value="ECO:0007669"/>
    <property type="project" value="UniProtKB-KW"/>
</dbReference>
<organism evidence="3 4">
    <name type="scientific">Thalassobaculum fulvum</name>
    <dbReference type="NCBI Taxonomy" id="1633335"/>
    <lineage>
        <taxon>Bacteria</taxon>
        <taxon>Pseudomonadati</taxon>
        <taxon>Pseudomonadota</taxon>
        <taxon>Alphaproteobacteria</taxon>
        <taxon>Rhodospirillales</taxon>
        <taxon>Thalassobaculaceae</taxon>
        <taxon>Thalassobaculum</taxon>
    </lineage>
</organism>
<sequence>MAGRLAGKVAVVTGAGSIGPGWGNGKATSVLFAREGAKVVCVDINPEAAEETRSIVESEGNEAIAVTCDVSRKDQVDAMVHATVAAFGGIDILDNNVGIVRVGGPVEIEEGDWDRVLDVNLKSAYLVCKAVIPEMLKRGGGAIVNISSIAGIRHTGVDYITYSTTKGALIPFSRAIALQYARQGIRSNCILPGLMNTPLIFAGLPDAYAKGDAQEMVRLRDAQCPTGKMGDAWDVAHAALFLASDEAKYVTATELVVDGGITAKFA</sequence>